<evidence type="ECO:0000313" key="2">
    <source>
        <dbReference type="EMBL" id="SDP28356.1"/>
    </source>
</evidence>
<dbReference type="PANTHER" id="PTHR33627:SF1">
    <property type="entry name" value="TRANSPOSASE"/>
    <property type="match status" value="1"/>
</dbReference>
<evidence type="ECO:0000313" key="3">
    <source>
        <dbReference type="Proteomes" id="UP000199497"/>
    </source>
</evidence>
<sequence length="386" mass="43538">MNEYRWSVPSEDEQHHEVGELAQWLFQEFPRVDQRRWAEAYLRGLLTTPGKKSVRRMGETVSTSETAWQSLHQVVNASTWRWEPVREHLADWWLRRRSARALVLAPVSIPKRGRQSVGVHRRFDPSNGRTLGCQWAMSLYLSTGEDAVPVDWRIQLPDRWSEDVRLRERACVPSTAGSRSPHEMALDLLASQQRRISSTLPVLAEATTTEVRSFVTGLAACGRYFALSVPSRTPLTVSRWPLAYRARAKQEAETVSARRLVTVATEPLSSGSATWPRIVPADVRVPGCRPELRLVSSSPPGGGPQRLWLTNMDHPRLAATAEFDTVRDTVDRCVEVMRECGLHDFEGRSFPGWHRHMSLVSAAATHRVLREGSFPVEPTGVARKAS</sequence>
<dbReference type="OrthoDB" id="3657225at2"/>
<organism evidence="2 3">
    <name type="scientific">Actinopolyspora xinjiangensis</name>
    <dbReference type="NCBI Taxonomy" id="405564"/>
    <lineage>
        <taxon>Bacteria</taxon>
        <taxon>Bacillati</taxon>
        <taxon>Actinomycetota</taxon>
        <taxon>Actinomycetes</taxon>
        <taxon>Actinopolysporales</taxon>
        <taxon>Actinopolysporaceae</taxon>
        <taxon>Actinopolyspora</taxon>
    </lineage>
</organism>
<dbReference type="Proteomes" id="UP000199497">
    <property type="component" value="Unassembled WGS sequence"/>
</dbReference>
<dbReference type="PANTHER" id="PTHR33627">
    <property type="entry name" value="TRANSPOSASE"/>
    <property type="match status" value="1"/>
</dbReference>
<dbReference type="EMBL" id="FNJR01000003">
    <property type="protein sequence ID" value="SDP28356.1"/>
    <property type="molecule type" value="Genomic_DNA"/>
</dbReference>
<dbReference type="InterPro" id="IPR038721">
    <property type="entry name" value="IS701-like_DDE_dom"/>
</dbReference>
<dbReference type="AlphaFoldDB" id="A0A1H0RH59"/>
<protein>
    <submittedName>
        <fullName evidence="2">SRSO17 transposase</fullName>
    </submittedName>
</protein>
<reference evidence="3" key="1">
    <citation type="submission" date="2016-10" db="EMBL/GenBank/DDBJ databases">
        <authorList>
            <person name="Varghese N."/>
            <person name="Submissions S."/>
        </authorList>
    </citation>
    <scope>NUCLEOTIDE SEQUENCE [LARGE SCALE GENOMIC DNA]</scope>
    <source>
        <strain evidence="3">DSM 46732</strain>
    </source>
</reference>
<accession>A0A1H0RH59</accession>
<gene>
    <name evidence="2" type="ORF">SAMN04487905_10345</name>
</gene>
<proteinExistence type="predicted"/>
<feature type="domain" description="Transposase IS701-like DDE" evidence="1">
    <location>
        <begin position="25"/>
        <end position="235"/>
    </location>
</feature>
<keyword evidence="3" id="KW-1185">Reference proteome</keyword>
<evidence type="ECO:0000259" key="1">
    <source>
        <dbReference type="Pfam" id="PF13546"/>
    </source>
</evidence>
<dbReference type="Pfam" id="PF13546">
    <property type="entry name" value="DDE_5"/>
    <property type="match status" value="1"/>
</dbReference>
<name>A0A1H0RH59_9ACTN</name>
<dbReference type="RefSeq" id="WP_092598598.1">
    <property type="nucleotide sequence ID" value="NZ_FNJR01000003.1"/>
</dbReference>
<dbReference type="STRING" id="405564.SAMN04487905_10345"/>
<dbReference type="InterPro" id="IPR039365">
    <property type="entry name" value="IS701-like"/>
</dbReference>